<dbReference type="PATRIC" id="fig|1178515.4.peg.456"/>
<keyword evidence="2" id="KW-1185">Reference proteome</keyword>
<reference evidence="1 2" key="1">
    <citation type="submission" date="2015-01" db="EMBL/GenBank/DDBJ databases">
        <title>Paenibacillus swuensis/DY6/whole genome sequencing.</title>
        <authorList>
            <person name="Kim M.K."/>
            <person name="Srinivasan S."/>
            <person name="Lee J.-J."/>
        </authorList>
    </citation>
    <scope>NUCLEOTIDE SEQUENCE [LARGE SCALE GENOMIC DNA]</scope>
    <source>
        <strain evidence="1 2">DY6</strain>
    </source>
</reference>
<protein>
    <submittedName>
        <fullName evidence="1">Uncharacterized protein</fullName>
    </submittedName>
</protein>
<organism evidence="1 2">
    <name type="scientific">Paenibacillus swuensis</name>
    <dbReference type="NCBI Taxonomy" id="1178515"/>
    <lineage>
        <taxon>Bacteria</taxon>
        <taxon>Bacillati</taxon>
        <taxon>Bacillota</taxon>
        <taxon>Bacilli</taxon>
        <taxon>Bacillales</taxon>
        <taxon>Paenibacillaceae</taxon>
        <taxon>Paenibacillus</taxon>
    </lineage>
</organism>
<dbReference type="Proteomes" id="UP000076927">
    <property type="component" value="Chromosome"/>
</dbReference>
<dbReference type="AlphaFoldDB" id="A0A172TE95"/>
<dbReference type="RefSeq" id="WP_068603914.1">
    <property type="nucleotide sequence ID" value="NZ_CP011388.1"/>
</dbReference>
<evidence type="ECO:0000313" key="2">
    <source>
        <dbReference type="Proteomes" id="UP000076927"/>
    </source>
</evidence>
<dbReference type="EMBL" id="CP011388">
    <property type="protein sequence ID" value="ANE45361.1"/>
    <property type="molecule type" value="Genomic_DNA"/>
</dbReference>
<sequence length="103" mass="11896">MDIRYLYNLIEGHVILPSELIANVKLPNYEFVKFSNGYTGLIVETRCALNDGAIVDFTYYFDKQDKLLKLISQNGSLSEVLFDRELEVQKFMRDIKGKVPETV</sequence>
<name>A0A172TE95_9BACL</name>
<dbReference type="KEGG" id="pswu:SY83_02360"/>
<accession>A0A172TE95</accession>
<gene>
    <name evidence="1" type="ORF">SY83_02360</name>
</gene>
<dbReference type="OrthoDB" id="2973331at2"/>
<evidence type="ECO:0000313" key="1">
    <source>
        <dbReference type="EMBL" id="ANE45361.1"/>
    </source>
</evidence>
<proteinExistence type="predicted"/>